<dbReference type="EMBL" id="JBBKAI010000002">
    <property type="protein sequence ID" value="MEJ8659256.1"/>
    <property type="molecule type" value="Genomic_DNA"/>
</dbReference>
<protein>
    <submittedName>
        <fullName evidence="1">DUF3017 domain-containing protein</fullName>
    </submittedName>
</protein>
<comment type="caution">
    <text evidence="1">The sequence shown here is derived from an EMBL/GenBank/DDBJ whole genome shotgun (WGS) entry which is preliminary data.</text>
</comment>
<name>A0ACC6QLW5_9ACTN</name>
<evidence type="ECO:0000313" key="1">
    <source>
        <dbReference type="EMBL" id="MEJ8659256.1"/>
    </source>
</evidence>
<evidence type="ECO:0000313" key="2">
    <source>
        <dbReference type="Proteomes" id="UP001375539"/>
    </source>
</evidence>
<dbReference type="Proteomes" id="UP001375539">
    <property type="component" value="Unassembled WGS sequence"/>
</dbReference>
<reference evidence="1" key="1">
    <citation type="submission" date="2024-03" db="EMBL/GenBank/DDBJ databases">
        <title>Novel Streptomyces species of biotechnological and ecological value are a feature of Machair soil.</title>
        <authorList>
            <person name="Prole J.R."/>
            <person name="Goodfellow M."/>
            <person name="Allenby N."/>
            <person name="Ward A.C."/>
        </authorList>
    </citation>
    <scope>NUCLEOTIDE SEQUENCE</scope>
    <source>
        <strain evidence="1">MS1.AVA.4</strain>
    </source>
</reference>
<keyword evidence="2" id="KW-1185">Reference proteome</keyword>
<proteinExistence type="predicted"/>
<sequence>MNTSDNDAPLDGPRPAPRPDAAAPPANGAGRTTPPARARANGSAGHSEGDDPARVNGHAGEAADDAPAAVGPGAAGKSRRPPTVTRDTARPEGGGRAAPGDASAPARQWPLLTVLGLTGLGLLIVAADPFDQAFRIGTILVGVALLTGAVLRRVLPSVGMLAVRSRFTDMVTYGLFGTVIVLLALMVQPRPWLEIPFLEDAVRFTVR</sequence>
<gene>
    <name evidence="1" type="ORF">WKI58_22525</name>
</gene>
<organism evidence="1 2">
    <name type="scientific">Streptomyces pratisoli</name>
    <dbReference type="NCBI Taxonomy" id="3139917"/>
    <lineage>
        <taxon>Bacteria</taxon>
        <taxon>Bacillati</taxon>
        <taxon>Actinomycetota</taxon>
        <taxon>Actinomycetes</taxon>
        <taxon>Kitasatosporales</taxon>
        <taxon>Streptomycetaceae</taxon>
        <taxon>Streptomyces</taxon>
    </lineage>
</organism>
<accession>A0ACC6QLW5</accession>